<feature type="transmembrane region" description="Helical" evidence="10">
    <location>
        <begin position="655"/>
        <end position="680"/>
    </location>
</feature>
<evidence type="ECO:0000256" key="4">
    <source>
        <dbReference type="ARBA" id="ARBA00022692"/>
    </source>
</evidence>
<protein>
    <recommendedName>
        <fullName evidence="10">GPI inositol-deacylase</fullName>
        <ecNumber evidence="10">3.1.-.-</ecNumber>
    </recommendedName>
</protein>
<dbReference type="GO" id="GO:0005789">
    <property type="term" value="C:endoplasmic reticulum membrane"/>
    <property type="evidence" value="ECO:0007669"/>
    <property type="project" value="UniProtKB-SubCell"/>
</dbReference>
<evidence type="ECO:0000256" key="2">
    <source>
        <dbReference type="ARBA" id="ARBA00006931"/>
    </source>
</evidence>
<keyword evidence="6 10" id="KW-0256">Endoplasmic reticulum</keyword>
<dbReference type="GO" id="GO:0006505">
    <property type="term" value="P:GPI anchor metabolic process"/>
    <property type="evidence" value="ECO:0007669"/>
    <property type="project" value="TreeGrafter"/>
</dbReference>
<dbReference type="InterPro" id="IPR029058">
    <property type="entry name" value="AB_hydrolase_fold"/>
</dbReference>
<accession>A0A0N4TN72</accession>
<dbReference type="EMBL" id="UZAD01013168">
    <property type="protein sequence ID" value="VDN91074.1"/>
    <property type="molecule type" value="Genomic_DNA"/>
</dbReference>
<evidence type="ECO:0000313" key="13">
    <source>
        <dbReference type="Proteomes" id="UP000278627"/>
    </source>
</evidence>
<evidence type="ECO:0000256" key="8">
    <source>
        <dbReference type="ARBA" id="ARBA00022989"/>
    </source>
</evidence>
<gene>
    <name evidence="12" type="ORF">BPAG_LOCUS9888</name>
</gene>
<dbReference type="AlphaFoldDB" id="A0A0N4TN72"/>
<evidence type="ECO:0000256" key="1">
    <source>
        <dbReference type="ARBA" id="ARBA00004477"/>
    </source>
</evidence>
<keyword evidence="5 10" id="KW-0378">Hydrolase</keyword>
<name>A0A0N4TN72_BRUPA</name>
<reference evidence="12 13" key="2">
    <citation type="submission" date="2018-11" db="EMBL/GenBank/DDBJ databases">
        <authorList>
            <consortium name="Pathogen Informatics"/>
        </authorList>
    </citation>
    <scope>NUCLEOTIDE SEQUENCE [LARGE SCALE GENOMIC DNA]</scope>
</reference>
<dbReference type="SUPFAM" id="SSF53474">
    <property type="entry name" value="alpha/beta-Hydrolases"/>
    <property type="match status" value="1"/>
</dbReference>
<dbReference type="STRING" id="6280.A0A0N4TN72"/>
<evidence type="ECO:0000313" key="12">
    <source>
        <dbReference type="EMBL" id="VDN91074.1"/>
    </source>
</evidence>
<comment type="function">
    <text evidence="10">Involved in inositol deacylation of GPI-anchored proteins which plays important roles in the quality control and ER-associated degradation of GPI-anchored proteins.</text>
</comment>
<evidence type="ECO:0000256" key="7">
    <source>
        <dbReference type="ARBA" id="ARBA00022927"/>
    </source>
</evidence>
<comment type="subcellular location">
    <subcellularLocation>
        <location evidence="1">Endoplasmic reticulum membrane</location>
        <topology evidence="1">Multi-pass membrane protein</topology>
    </subcellularLocation>
</comment>
<evidence type="ECO:0000256" key="3">
    <source>
        <dbReference type="ARBA" id="ARBA00022448"/>
    </source>
</evidence>
<proteinExistence type="inferred from homology"/>
<keyword evidence="8 10" id="KW-1133">Transmembrane helix</keyword>
<evidence type="ECO:0000256" key="9">
    <source>
        <dbReference type="ARBA" id="ARBA00023136"/>
    </source>
</evidence>
<dbReference type="GO" id="GO:0015031">
    <property type="term" value="P:protein transport"/>
    <property type="evidence" value="ECO:0007669"/>
    <property type="project" value="UniProtKB-KW"/>
</dbReference>
<feature type="domain" description="GPI inositol-deacylase PGAP1-like alpha/beta" evidence="11">
    <location>
        <begin position="94"/>
        <end position="306"/>
    </location>
</feature>
<dbReference type="GO" id="GO:0006888">
    <property type="term" value="P:endoplasmic reticulum to Golgi vesicle-mediated transport"/>
    <property type="evidence" value="ECO:0007669"/>
    <property type="project" value="TreeGrafter"/>
</dbReference>
<comment type="similarity">
    <text evidence="2 10">Belongs to the GPI inositol-deacylase family.</text>
</comment>
<dbReference type="InterPro" id="IPR039529">
    <property type="entry name" value="PGAP1/BST1"/>
</dbReference>
<keyword evidence="7 10" id="KW-0653">Protein transport</keyword>
<keyword evidence="4 10" id="KW-0812">Transmembrane</keyword>
<comment type="caution">
    <text evidence="10">Lacks conserved residue(s) required for the propagation of feature annotation.</text>
</comment>
<dbReference type="InterPro" id="IPR012908">
    <property type="entry name" value="PGAP1-ab_dom-like"/>
</dbReference>
<dbReference type="EC" id="3.1.-.-" evidence="10"/>
<dbReference type="Pfam" id="PF07819">
    <property type="entry name" value="PGAP1"/>
    <property type="match status" value="1"/>
</dbReference>
<reference evidence="14" key="1">
    <citation type="submission" date="2017-02" db="UniProtKB">
        <authorList>
            <consortium name="WormBaseParasite"/>
        </authorList>
    </citation>
    <scope>IDENTIFICATION</scope>
</reference>
<evidence type="ECO:0000313" key="14">
    <source>
        <dbReference type="WBParaSite" id="BPAG_0000992601-mRNA-1"/>
    </source>
</evidence>
<evidence type="ECO:0000256" key="5">
    <source>
        <dbReference type="ARBA" id="ARBA00022801"/>
    </source>
</evidence>
<dbReference type="PANTHER" id="PTHR15495">
    <property type="entry name" value="NEGATIVE REGULATOR OF VESICLE FORMATION-RELATED"/>
    <property type="match status" value="1"/>
</dbReference>
<keyword evidence="9 10" id="KW-0472">Membrane</keyword>
<keyword evidence="3 10" id="KW-0813">Transport</keyword>
<dbReference type="GO" id="GO:0050185">
    <property type="term" value="F:phosphatidylinositol deacylase activity"/>
    <property type="evidence" value="ECO:0007669"/>
    <property type="project" value="TreeGrafter"/>
</dbReference>
<dbReference type="Proteomes" id="UP000278627">
    <property type="component" value="Unassembled WGS sequence"/>
</dbReference>
<feature type="transmembrane region" description="Helical" evidence="10">
    <location>
        <begin position="623"/>
        <end position="643"/>
    </location>
</feature>
<evidence type="ECO:0000256" key="10">
    <source>
        <dbReference type="RuleBase" id="RU365011"/>
    </source>
</evidence>
<evidence type="ECO:0000256" key="6">
    <source>
        <dbReference type="ARBA" id="ARBA00022824"/>
    </source>
</evidence>
<keyword evidence="13" id="KW-1185">Reference proteome</keyword>
<dbReference type="WBParaSite" id="BPAG_0000992601-mRNA-1">
    <property type="protein sequence ID" value="BPAG_0000992601-mRNA-1"/>
    <property type="gene ID" value="BPAG_0000992601"/>
</dbReference>
<organism evidence="14">
    <name type="scientific">Brugia pahangi</name>
    <name type="common">Filarial nematode worm</name>
    <dbReference type="NCBI Taxonomy" id="6280"/>
    <lineage>
        <taxon>Eukaryota</taxon>
        <taxon>Metazoa</taxon>
        <taxon>Ecdysozoa</taxon>
        <taxon>Nematoda</taxon>
        <taxon>Chromadorea</taxon>
        <taxon>Rhabditida</taxon>
        <taxon>Spirurina</taxon>
        <taxon>Spiruromorpha</taxon>
        <taxon>Filarioidea</taxon>
        <taxon>Onchocercidae</taxon>
        <taxon>Brugia</taxon>
    </lineage>
</organism>
<sequence length="817" mass="93658">MRVYTKNLLFATSVVVTLRLLYMIGNRPWMRINQCEMTYMYRVMNFMRINIGLTKLKHDQTEDIKYLFSNDFSGYSTILYGEGEYARNYMRTRQVSGIPIIFVPGSAGSSKQVRSLGSILHNKTESRNLPFTFDVFAIDFNEELSGLSGMYLERQIKYLDLVVRHIWTMYSPPPHGIIFVGHSMGGIVIRSLLHNIRFDPSRIAFIVTLGTPHKNAPMVFDWYLENIYDRMHKNWREHEKELASLLVLSVSGGLKDHLVPEHFTLDNGIRHISTTAIDGIELETDHLCIVWCNQLLRYISRLVVEYAYDPISFQKHADNVVKQLFDADGLLRELTRMKVGTSTAIVIRNDLIFVKNNGGDLKEFVLSFPKNSWLFIERSIGSSLWTSSGEPIYNLNSLRQTFYTLVHSNVTEQISVDLKPGKFFKAVALQEDPAKFNSVVHIELLSLLKGCFTFLWEADFEERESAVLLPVYFGTPVIAIVISIELESCMRTNEWFAKVEFRGQDLRRISSLGSNKELHVIGHLLSKEETKAEIFFILSQRCRFHARLDISYLDTMIVKLTDLFIRLMKNRYSESFSDLVICPLVWKSCKFYFRSVKSTCFDLNGLAVVAISLFINYSYNGFFALLIVVLSSLLQLLKTAISLKTVSLSSFSQPVILVIFHFYAILVYAPFGVCSIWNIISYGLFAVYEDPARVPAYWMAFLKLIRLSVGKIHFFKAHYISVAVLMYTFLTQPSTCIEQLGFSFIAIIGLKRRETSFPRILRHTLEILSSESLISRNIITMTLRKSAAGAATFCCVYWSNLNCCFLTSIIYVTSTSV</sequence>
<dbReference type="PANTHER" id="PTHR15495:SF7">
    <property type="entry name" value="GPI INOSITOL-DEACYLASE"/>
    <property type="match status" value="1"/>
</dbReference>
<dbReference type="Gene3D" id="3.40.50.1820">
    <property type="entry name" value="alpha/beta hydrolase"/>
    <property type="match status" value="1"/>
</dbReference>
<evidence type="ECO:0000259" key="11">
    <source>
        <dbReference type="Pfam" id="PF07819"/>
    </source>
</evidence>